<protein>
    <recommendedName>
        <fullName evidence="2">ACT domain-containing protein ACR</fullName>
    </recommendedName>
    <alternativeName>
        <fullName evidence="2">Protein ACT DOMAIN REPEATS</fullName>
    </alternativeName>
</protein>
<dbReference type="Proteomes" id="UP000734854">
    <property type="component" value="Unassembled WGS sequence"/>
</dbReference>
<name>A0A8J5EMQ4_ZINOF</name>
<dbReference type="CDD" id="cd04925">
    <property type="entry name" value="ACT_ACR_2"/>
    <property type="match status" value="1"/>
</dbReference>
<dbReference type="Pfam" id="PF01842">
    <property type="entry name" value="ACT"/>
    <property type="match status" value="2"/>
</dbReference>
<dbReference type="GO" id="GO:0016597">
    <property type="term" value="F:amino acid binding"/>
    <property type="evidence" value="ECO:0007669"/>
    <property type="project" value="UniProtKB-UniRule"/>
</dbReference>
<dbReference type="PROSITE" id="PS51671">
    <property type="entry name" value="ACT"/>
    <property type="match status" value="3"/>
</dbReference>
<keyword evidence="1 2" id="KW-0677">Repeat</keyword>
<evidence type="ECO:0000256" key="1">
    <source>
        <dbReference type="ARBA" id="ARBA00022737"/>
    </source>
</evidence>
<comment type="function">
    <text evidence="2">Binds amino acids.</text>
</comment>
<dbReference type="CDD" id="cd04897">
    <property type="entry name" value="ACT_ACR_3"/>
    <property type="match status" value="1"/>
</dbReference>
<evidence type="ECO:0000256" key="4">
    <source>
        <dbReference type="SAM" id="Phobius"/>
    </source>
</evidence>
<dbReference type="InterPro" id="IPR002912">
    <property type="entry name" value="ACT_dom"/>
</dbReference>
<proteinExistence type="predicted"/>
<dbReference type="SUPFAM" id="SSF55021">
    <property type="entry name" value="ACT-like"/>
    <property type="match status" value="3"/>
</dbReference>
<evidence type="ECO:0000256" key="3">
    <source>
        <dbReference type="SAM" id="MobiDB-lite"/>
    </source>
</evidence>
<evidence type="ECO:0000313" key="7">
    <source>
        <dbReference type="Proteomes" id="UP000734854"/>
    </source>
</evidence>
<dbReference type="PANTHER" id="PTHR31096">
    <property type="entry name" value="ACT DOMAIN-CONTAINING PROTEIN ACR4-RELATED"/>
    <property type="match status" value="1"/>
</dbReference>
<keyword evidence="4" id="KW-0472">Membrane</keyword>
<reference evidence="6 7" key="1">
    <citation type="submission" date="2020-08" db="EMBL/GenBank/DDBJ databases">
        <title>Plant Genome Project.</title>
        <authorList>
            <person name="Zhang R.-G."/>
        </authorList>
    </citation>
    <scope>NUCLEOTIDE SEQUENCE [LARGE SCALE GENOMIC DNA]</scope>
    <source>
        <tissue evidence="6">Rhizome</tissue>
    </source>
</reference>
<keyword evidence="4" id="KW-0812">Transmembrane</keyword>
<accession>A0A8J5EMQ4</accession>
<dbReference type="InterPro" id="IPR045865">
    <property type="entry name" value="ACT-like_dom_sf"/>
</dbReference>
<evidence type="ECO:0000313" key="6">
    <source>
        <dbReference type="EMBL" id="KAG6469138.1"/>
    </source>
</evidence>
<feature type="domain" description="ACT" evidence="5">
    <location>
        <begin position="88"/>
        <end position="169"/>
    </location>
</feature>
<dbReference type="PANTHER" id="PTHR31096:SF22">
    <property type="entry name" value="ACT DOMAIN-CONTAINING PROTEIN ACR4"/>
    <property type="match status" value="1"/>
</dbReference>
<comment type="caution">
    <text evidence="6">The sequence shown here is derived from an EMBL/GenBank/DDBJ whole genome shotgun (WGS) entry which is preliminary data.</text>
</comment>
<evidence type="ECO:0000256" key="2">
    <source>
        <dbReference type="RuleBase" id="RU369043"/>
    </source>
</evidence>
<dbReference type="CDD" id="cd04926">
    <property type="entry name" value="ACT_ACR_4"/>
    <property type="match status" value="1"/>
</dbReference>
<gene>
    <name evidence="6" type="ORF">ZIOFF_073836</name>
</gene>
<keyword evidence="7" id="KW-1185">Reference proteome</keyword>
<keyword evidence="4" id="KW-1133">Transmembrane helix</keyword>
<dbReference type="InterPro" id="IPR040217">
    <property type="entry name" value="ACR1-12"/>
</dbReference>
<dbReference type="EMBL" id="JACMSC010000022">
    <property type="protein sequence ID" value="KAG6469138.1"/>
    <property type="molecule type" value="Genomic_DNA"/>
</dbReference>
<evidence type="ECO:0000259" key="5">
    <source>
        <dbReference type="PROSITE" id="PS51671"/>
    </source>
</evidence>
<organism evidence="6 7">
    <name type="scientific">Zingiber officinale</name>
    <name type="common">Ginger</name>
    <name type="synonym">Amomum zingiber</name>
    <dbReference type="NCBI Taxonomy" id="94328"/>
    <lineage>
        <taxon>Eukaryota</taxon>
        <taxon>Viridiplantae</taxon>
        <taxon>Streptophyta</taxon>
        <taxon>Embryophyta</taxon>
        <taxon>Tracheophyta</taxon>
        <taxon>Spermatophyta</taxon>
        <taxon>Magnoliopsida</taxon>
        <taxon>Liliopsida</taxon>
        <taxon>Zingiberales</taxon>
        <taxon>Zingiberaceae</taxon>
        <taxon>Zingiber</taxon>
    </lineage>
</organism>
<feature type="domain" description="ACT" evidence="5">
    <location>
        <begin position="181"/>
        <end position="257"/>
    </location>
</feature>
<dbReference type="AlphaFoldDB" id="A0A8J5EMQ4"/>
<feature type="domain" description="ACT" evidence="5">
    <location>
        <begin position="390"/>
        <end position="469"/>
    </location>
</feature>
<dbReference type="Gene3D" id="3.30.70.260">
    <property type="match status" value="1"/>
</dbReference>
<feature type="region of interest" description="Disordered" evidence="3">
    <location>
        <begin position="158"/>
        <end position="186"/>
    </location>
</feature>
<feature type="compositionally biased region" description="Basic and acidic residues" evidence="3">
    <location>
        <begin position="169"/>
        <end position="181"/>
    </location>
</feature>
<sequence>MGLCNLVFPRIPILFCGFSISFVYVFSFSTSVFFVELDVLVVVFDWFRLLGGDLSSSWDSDDEYEKFIRKMNPPRVVVDNSSCPNATVIKVDSINKYGILLEVVQVLMDLNLIVIKAYISSDGGWFMDVFNVTDPDGKKIERQKDLDNIKECIQKSIGEGSSAVPSRRRSVDLKPSSDHTSIELTGTDRPGLLSEVSAVLTDLKCNVVSAEVWTHNTRAAAVMQVTDEMNSAITDPQRLSRIKQLLCNVLKGNNRHRGAKTAVSMGITNTERRLHQLMLDDRDYERSEEDSGNENCWTKVAVVNWFDKDYSVVTIRCKDRPKLLFDTVCTLTDMQYVVFHGSVDAEGPEAYQEYYIRHIDGSPVNSEAERQRVVQCLEAAIERRVSEGLKLELCTSDRMGLLSDVTRIFREHGLTVTRAEVATRDCKAVNTFYVRDATGNSVDPKTLDDIRAKIGRTVLQVKGISDHLKSPSDAPSRFLFSGLFKARSLYNLGLIRPPT</sequence>
<feature type="transmembrane region" description="Helical" evidence="4">
    <location>
        <begin position="12"/>
        <end position="35"/>
    </location>
</feature>